<evidence type="ECO:0000259" key="1">
    <source>
        <dbReference type="Pfam" id="PF13449"/>
    </source>
</evidence>
<comment type="caution">
    <text evidence="2">The sequence shown here is derived from an EMBL/GenBank/DDBJ whole genome shotgun (WGS) entry which is preliminary data.</text>
</comment>
<dbReference type="EMBL" id="SJPY01000002">
    <property type="protein sequence ID" value="TWU44173.1"/>
    <property type="molecule type" value="Genomic_DNA"/>
</dbReference>
<dbReference type="PANTHER" id="PTHR37957">
    <property type="entry name" value="BLR7070 PROTEIN"/>
    <property type="match status" value="1"/>
</dbReference>
<name>A0A5C6E3D2_9BACT</name>
<feature type="domain" description="Phytase-like" evidence="1">
    <location>
        <begin position="77"/>
        <end position="404"/>
    </location>
</feature>
<dbReference type="InterPro" id="IPR027372">
    <property type="entry name" value="Phytase-like_dom"/>
</dbReference>
<dbReference type="PANTHER" id="PTHR37957:SF1">
    <property type="entry name" value="PHYTASE-LIKE DOMAIN-CONTAINING PROTEIN"/>
    <property type="match status" value="1"/>
</dbReference>
<accession>A0A5C6E3D2</accession>
<dbReference type="Proteomes" id="UP000315471">
    <property type="component" value="Unassembled WGS sequence"/>
</dbReference>
<keyword evidence="3" id="KW-1185">Reference proteome</keyword>
<dbReference type="OrthoDB" id="9803927at2"/>
<gene>
    <name evidence="2" type="ORF">Q31b_17090</name>
</gene>
<proteinExistence type="predicted"/>
<sequence length="419" mass="45663">MTMKSVWMNSVWVFMLLVVPFARPALAAENRLVAAKTASKASSQPIELIGVLRLDGHIRDASGLDEKLEDGSYADFLGGLSAMEYTGTGDRFLLLADRGAGDGKVSYPCRFHEVDLTVDSSTKKITFNLVSTTMFSNLAGESVVGSLTAHQKDLRSKDGREKWTAMDPEGLRFLADGSLLVSDEYGPHLVIANRSGRIESEIQLPQRFRYMLPESGRSHTGIASNRGLEGVALTPSGNRVVAVPQSSLVQDGTIENGMCFGTHCRWLVMDSSDLSASNPVVKNTFEIDYPLEEPSLGVSEILAVDESRFLVLERDYHSGKLAKHKNIFLVDISNATDLSAVESMKAGELPEGTIPVAKQLFIDLLDPEFGLGGDLATEKPEGMCWGKPLADGRRTLWVCCDNDFDPSLASELYCFAVDL</sequence>
<evidence type="ECO:0000313" key="3">
    <source>
        <dbReference type="Proteomes" id="UP000315471"/>
    </source>
</evidence>
<protein>
    <recommendedName>
        <fullName evidence="1">Phytase-like domain-containing protein</fullName>
    </recommendedName>
</protein>
<dbReference type="RefSeq" id="WP_146599181.1">
    <property type="nucleotide sequence ID" value="NZ_SJPY01000002.1"/>
</dbReference>
<reference evidence="2 3" key="1">
    <citation type="submission" date="2019-02" db="EMBL/GenBank/DDBJ databases">
        <title>Deep-cultivation of Planctomycetes and their phenomic and genomic characterization uncovers novel biology.</title>
        <authorList>
            <person name="Wiegand S."/>
            <person name="Jogler M."/>
            <person name="Boedeker C."/>
            <person name="Pinto D."/>
            <person name="Vollmers J."/>
            <person name="Rivas-Marin E."/>
            <person name="Kohn T."/>
            <person name="Peeters S.H."/>
            <person name="Heuer A."/>
            <person name="Rast P."/>
            <person name="Oberbeckmann S."/>
            <person name="Bunk B."/>
            <person name="Jeske O."/>
            <person name="Meyerdierks A."/>
            <person name="Storesund J.E."/>
            <person name="Kallscheuer N."/>
            <person name="Luecker S."/>
            <person name="Lage O.M."/>
            <person name="Pohl T."/>
            <person name="Merkel B.J."/>
            <person name="Hornburger P."/>
            <person name="Mueller R.-W."/>
            <person name="Bruemmer F."/>
            <person name="Labrenz M."/>
            <person name="Spormann A.M."/>
            <person name="Op Den Camp H."/>
            <person name="Overmann J."/>
            <person name="Amann R."/>
            <person name="Jetten M.S.M."/>
            <person name="Mascher T."/>
            <person name="Medema M.H."/>
            <person name="Devos D.P."/>
            <person name="Kaster A.-K."/>
            <person name="Ovreas L."/>
            <person name="Rohde M."/>
            <person name="Galperin M.Y."/>
            <person name="Jogler C."/>
        </authorList>
    </citation>
    <scope>NUCLEOTIDE SEQUENCE [LARGE SCALE GENOMIC DNA]</scope>
    <source>
        <strain evidence="2 3">Q31b</strain>
    </source>
</reference>
<dbReference type="Pfam" id="PF13449">
    <property type="entry name" value="Phytase-like"/>
    <property type="match status" value="1"/>
</dbReference>
<evidence type="ECO:0000313" key="2">
    <source>
        <dbReference type="EMBL" id="TWU44173.1"/>
    </source>
</evidence>
<organism evidence="2 3">
    <name type="scientific">Novipirellula aureliae</name>
    <dbReference type="NCBI Taxonomy" id="2527966"/>
    <lineage>
        <taxon>Bacteria</taxon>
        <taxon>Pseudomonadati</taxon>
        <taxon>Planctomycetota</taxon>
        <taxon>Planctomycetia</taxon>
        <taxon>Pirellulales</taxon>
        <taxon>Pirellulaceae</taxon>
        <taxon>Novipirellula</taxon>
    </lineage>
</organism>
<dbReference type="AlphaFoldDB" id="A0A5C6E3D2"/>